<evidence type="ECO:0000256" key="3">
    <source>
        <dbReference type="ARBA" id="ARBA00006251"/>
    </source>
</evidence>
<reference evidence="9 10" key="1">
    <citation type="submission" date="2020-10" db="EMBL/GenBank/DDBJ databases">
        <title>Plant Genome Project.</title>
        <authorList>
            <person name="Zhang R.-G."/>
        </authorList>
    </citation>
    <scope>NUCLEOTIDE SEQUENCE [LARGE SCALE GENOMIC DNA]</scope>
    <source>
        <strain evidence="9">FAFU-HL-1</strain>
        <tissue evidence="9">Leaf</tissue>
    </source>
</reference>
<keyword evidence="8" id="KW-0472">Membrane</keyword>
<sequence length="391" mass="45002">MCSKFSVSTTPCNYGANGARFLHSKSSVARTRAKWIKAHKCSSSAAIPRLLIKEFIPHTDLRVHEIVERQSQANNLAKQDACRRVEMNPTLLEEAYKRCRNICSENARTYYLASLLMTEQRQKAIWAIYGERLISFTWGTRIDEMVDGPNAVYMGKSFLDRWEERLEDIFDGRPYDILDAALTDTVSNFCLDIKSFKEMIEGMRMDTWKSRYKNFQELYLYCYYVAGTTGIITVPVMGIAAESSISAKSIYNAAIHFGIANQLTNILRDVGEDALRGRIYLPQDELEQFGLSDEDIFARKVTDNWRDFMKDQITRTRFYYNLAEQGISHLDKASHWPLWSSLLLYQNILDAIESNDYDNLTKRAHVGKIKKLLILSHAYKKAQSVPGSIFH</sequence>
<organism evidence="9 10">
    <name type="scientific">Salix dunnii</name>
    <dbReference type="NCBI Taxonomy" id="1413687"/>
    <lineage>
        <taxon>Eukaryota</taxon>
        <taxon>Viridiplantae</taxon>
        <taxon>Streptophyta</taxon>
        <taxon>Embryophyta</taxon>
        <taxon>Tracheophyta</taxon>
        <taxon>Spermatophyta</taxon>
        <taxon>Magnoliopsida</taxon>
        <taxon>eudicotyledons</taxon>
        <taxon>Gunneridae</taxon>
        <taxon>Pentapetalae</taxon>
        <taxon>rosids</taxon>
        <taxon>fabids</taxon>
        <taxon>Malpighiales</taxon>
        <taxon>Salicaceae</taxon>
        <taxon>Saliceae</taxon>
        <taxon>Salix</taxon>
    </lineage>
</organism>
<keyword evidence="7" id="KW-0414">Isoprene biosynthesis</keyword>
<dbReference type="PANTHER" id="PTHR31480">
    <property type="entry name" value="BIFUNCTIONAL LYCOPENE CYCLASE/PHYTOENE SYNTHASE"/>
    <property type="match status" value="1"/>
</dbReference>
<dbReference type="Proteomes" id="UP000657918">
    <property type="component" value="Unassembled WGS sequence"/>
</dbReference>
<comment type="catalytic activity">
    <reaction evidence="1">
        <text>2 (2E,6E,10E)-geranylgeranyl diphosphate = 15-cis-phytoene + 2 diphosphate</text>
        <dbReference type="Rhea" id="RHEA:34475"/>
        <dbReference type="ChEBI" id="CHEBI:27787"/>
        <dbReference type="ChEBI" id="CHEBI:33019"/>
        <dbReference type="ChEBI" id="CHEBI:58756"/>
        <dbReference type="EC" id="2.5.1.32"/>
    </reaction>
</comment>
<evidence type="ECO:0000256" key="2">
    <source>
        <dbReference type="ARBA" id="ARBA00005172"/>
    </source>
</evidence>
<dbReference type="InterPro" id="IPR033904">
    <property type="entry name" value="Trans_IPPS_HH"/>
</dbReference>
<feature type="transmembrane region" description="Helical" evidence="8">
    <location>
        <begin position="218"/>
        <end position="241"/>
    </location>
</feature>
<dbReference type="InterPro" id="IPR008949">
    <property type="entry name" value="Isoprenoid_synthase_dom_sf"/>
</dbReference>
<comment type="pathway">
    <text evidence="2">Carotenoid biosynthesis; phytoene biosynthesis; all-trans-phytoene from geranylgeranyl diphosphate: step 1/1.</text>
</comment>
<evidence type="ECO:0000256" key="6">
    <source>
        <dbReference type="ARBA" id="ARBA00022746"/>
    </source>
</evidence>
<proteinExistence type="inferred from homology"/>
<evidence type="ECO:0000256" key="8">
    <source>
        <dbReference type="SAM" id="Phobius"/>
    </source>
</evidence>
<dbReference type="EC" id="2.5.1.32" evidence="4"/>
<dbReference type="OrthoDB" id="6600518at2759"/>
<evidence type="ECO:0000313" key="10">
    <source>
        <dbReference type="Proteomes" id="UP000657918"/>
    </source>
</evidence>
<keyword evidence="5" id="KW-0808">Transferase</keyword>
<dbReference type="FunFam" id="1.10.600.10:FF:000004">
    <property type="entry name" value="Phytoene synthase chloroplastic"/>
    <property type="match status" value="1"/>
</dbReference>
<evidence type="ECO:0000256" key="5">
    <source>
        <dbReference type="ARBA" id="ARBA00022679"/>
    </source>
</evidence>
<keyword evidence="10" id="KW-1185">Reference proteome</keyword>
<dbReference type="GO" id="GO:0016117">
    <property type="term" value="P:carotenoid biosynthetic process"/>
    <property type="evidence" value="ECO:0007669"/>
    <property type="project" value="UniProtKB-KW"/>
</dbReference>
<gene>
    <name evidence="9" type="ORF">SADUNF_Sadunf03G0164800</name>
</gene>
<name>A0A835N571_9ROSI</name>
<accession>A0A835N571</accession>
<keyword evidence="8" id="KW-0812">Transmembrane</keyword>
<dbReference type="Gene3D" id="1.10.600.10">
    <property type="entry name" value="Farnesyl Diphosphate Synthase"/>
    <property type="match status" value="1"/>
</dbReference>
<comment type="caution">
    <text evidence="9">The sequence shown here is derived from an EMBL/GenBank/DDBJ whole genome shotgun (WGS) entry which is preliminary data.</text>
</comment>
<evidence type="ECO:0000256" key="4">
    <source>
        <dbReference type="ARBA" id="ARBA00012396"/>
    </source>
</evidence>
<dbReference type="CDD" id="cd00683">
    <property type="entry name" value="Trans_IPPS_HH"/>
    <property type="match status" value="1"/>
</dbReference>
<dbReference type="AlphaFoldDB" id="A0A835N571"/>
<evidence type="ECO:0000256" key="1">
    <source>
        <dbReference type="ARBA" id="ARBA00001805"/>
    </source>
</evidence>
<keyword evidence="8" id="KW-1133">Transmembrane helix</keyword>
<dbReference type="GO" id="GO:0009536">
    <property type="term" value="C:plastid"/>
    <property type="evidence" value="ECO:0007669"/>
    <property type="project" value="UniProtKB-ARBA"/>
</dbReference>
<dbReference type="GO" id="GO:0051996">
    <property type="term" value="F:squalene synthase [NAD(P)H] activity"/>
    <property type="evidence" value="ECO:0007669"/>
    <property type="project" value="InterPro"/>
</dbReference>
<dbReference type="InterPro" id="IPR002060">
    <property type="entry name" value="Squ/phyt_synthse"/>
</dbReference>
<protein>
    <recommendedName>
        <fullName evidence="4">15-cis-phytoene synthase</fullName>
        <ecNumber evidence="4">2.5.1.32</ecNumber>
    </recommendedName>
</protein>
<evidence type="ECO:0000256" key="7">
    <source>
        <dbReference type="ARBA" id="ARBA00023229"/>
    </source>
</evidence>
<comment type="similarity">
    <text evidence="3">Belongs to the phytoene/squalene synthase family.</text>
</comment>
<evidence type="ECO:0000313" key="9">
    <source>
        <dbReference type="EMBL" id="KAF9686497.1"/>
    </source>
</evidence>
<dbReference type="EMBL" id="JADGMS010000003">
    <property type="protein sequence ID" value="KAF9686497.1"/>
    <property type="molecule type" value="Genomic_DNA"/>
</dbReference>
<dbReference type="Pfam" id="PF00494">
    <property type="entry name" value="SQS_PSY"/>
    <property type="match status" value="1"/>
</dbReference>
<dbReference type="GO" id="GO:0046905">
    <property type="term" value="F:15-cis-phytoene synthase activity"/>
    <property type="evidence" value="ECO:0007669"/>
    <property type="project" value="UniProtKB-EC"/>
</dbReference>
<keyword evidence="6" id="KW-0125">Carotenoid biosynthesis</keyword>
<dbReference type="SUPFAM" id="SSF48576">
    <property type="entry name" value="Terpenoid synthases"/>
    <property type="match status" value="1"/>
</dbReference>